<dbReference type="Proteomes" id="UP001164929">
    <property type="component" value="Chromosome 6"/>
</dbReference>
<name>A0AAD6QS11_9ROSI</name>
<dbReference type="AlphaFoldDB" id="A0AAD6QS11"/>
<reference evidence="1" key="1">
    <citation type="journal article" date="2023" name="Mol. Ecol. Resour.">
        <title>Chromosome-level genome assembly of a triploid poplar Populus alba 'Berolinensis'.</title>
        <authorList>
            <person name="Chen S."/>
            <person name="Yu Y."/>
            <person name="Wang X."/>
            <person name="Wang S."/>
            <person name="Zhang T."/>
            <person name="Zhou Y."/>
            <person name="He R."/>
            <person name="Meng N."/>
            <person name="Wang Y."/>
            <person name="Liu W."/>
            <person name="Liu Z."/>
            <person name="Liu J."/>
            <person name="Guo Q."/>
            <person name="Huang H."/>
            <person name="Sederoff R.R."/>
            <person name="Wang G."/>
            <person name="Qu G."/>
            <person name="Chen S."/>
        </authorList>
    </citation>
    <scope>NUCLEOTIDE SEQUENCE</scope>
    <source>
        <strain evidence="1">SC-2020</strain>
    </source>
</reference>
<evidence type="ECO:0000313" key="2">
    <source>
        <dbReference type="Proteomes" id="UP001164929"/>
    </source>
</evidence>
<sequence>MSTEFRSLITTLFNNPSATTIKPAFPSVAVGNLGATIFTIAPYNILSLKPSSRREAVLKIEPRRHFLKLKPSRKDKEASVSLYPSRKKENGRHLRLIGRRFHGFSVNSARRFDSYCC</sequence>
<evidence type="ECO:0000313" key="1">
    <source>
        <dbReference type="EMBL" id="KAJ6995302.1"/>
    </source>
</evidence>
<protein>
    <submittedName>
        <fullName evidence="1">Uncharacterized protein</fullName>
    </submittedName>
</protein>
<accession>A0AAD6QS11</accession>
<gene>
    <name evidence="1" type="ORF">NC653_017933</name>
</gene>
<comment type="caution">
    <text evidence="1">The sequence shown here is derived from an EMBL/GenBank/DDBJ whole genome shotgun (WGS) entry which is preliminary data.</text>
</comment>
<organism evidence="1 2">
    <name type="scientific">Populus alba x Populus x berolinensis</name>
    <dbReference type="NCBI Taxonomy" id="444605"/>
    <lineage>
        <taxon>Eukaryota</taxon>
        <taxon>Viridiplantae</taxon>
        <taxon>Streptophyta</taxon>
        <taxon>Embryophyta</taxon>
        <taxon>Tracheophyta</taxon>
        <taxon>Spermatophyta</taxon>
        <taxon>Magnoliopsida</taxon>
        <taxon>eudicotyledons</taxon>
        <taxon>Gunneridae</taxon>
        <taxon>Pentapetalae</taxon>
        <taxon>rosids</taxon>
        <taxon>fabids</taxon>
        <taxon>Malpighiales</taxon>
        <taxon>Salicaceae</taxon>
        <taxon>Saliceae</taxon>
        <taxon>Populus</taxon>
    </lineage>
</organism>
<dbReference type="EMBL" id="JAQIZT010000006">
    <property type="protein sequence ID" value="KAJ6995302.1"/>
    <property type="molecule type" value="Genomic_DNA"/>
</dbReference>
<keyword evidence="2" id="KW-1185">Reference proteome</keyword>
<proteinExistence type="predicted"/>